<organism evidence="1 2">
    <name type="scientific">Paenibacillus thalictri</name>
    <dbReference type="NCBI Taxonomy" id="2527873"/>
    <lineage>
        <taxon>Bacteria</taxon>
        <taxon>Bacillati</taxon>
        <taxon>Bacillota</taxon>
        <taxon>Bacilli</taxon>
        <taxon>Bacillales</taxon>
        <taxon>Paenibacillaceae</taxon>
        <taxon>Paenibacillus</taxon>
    </lineage>
</organism>
<dbReference type="PANTHER" id="PTHR48100">
    <property type="entry name" value="BROAD-SPECIFICITY PHOSPHATASE YOR283W-RELATED"/>
    <property type="match status" value="1"/>
</dbReference>
<dbReference type="RefSeq" id="WP_131013553.1">
    <property type="nucleotide sequence ID" value="NZ_SIRE01000008.1"/>
</dbReference>
<evidence type="ECO:0000313" key="1">
    <source>
        <dbReference type="EMBL" id="TBL78916.1"/>
    </source>
</evidence>
<evidence type="ECO:0000313" key="2">
    <source>
        <dbReference type="Proteomes" id="UP000293142"/>
    </source>
</evidence>
<dbReference type="Pfam" id="PF00300">
    <property type="entry name" value="His_Phos_1"/>
    <property type="match status" value="1"/>
</dbReference>
<dbReference type="InterPro" id="IPR050275">
    <property type="entry name" value="PGM_Phosphatase"/>
</dbReference>
<sequence>MRTFVYFVRHAESPYIEGMERSRGLSDRGKSDALKVKWILDSEHIDVFISSPYERAIQTIKESAGLNDILILEDLRERTIGDIQKVGFKEAKLKVYKEKEYSFPDGESSAKAQERAVTQINNMLDVHAGKKIVVGTHGDIMTLIINYFDNRFDFDFWESTSMPDIYKLEFKGRELIKVVRMWAE</sequence>
<dbReference type="PANTHER" id="PTHR48100:SF59">
    <property type="entry name" value="ADENOSYLCOBALAMIN_ALPHA-RIBAZOLE PHOSPHATASE"/>
    <property type="match status" value="1"/>
</dbReference>
<dbReference type="SUPFAM" id="SSF53254">
    <property type="entry name" value="Phosphoglycerate mutase-like"/>
    <property type="match status" value="1"/>
</dbReference>
<dbReference type="Proteomes" id="UP000293142">
    <property type="component" value="Unassembled WGS sequence"/>
</dbReference>
<accession>A0A4Q9DS71</accession>
<dbReference type="AlphaFoldDB" id="A0A4Q9DS71"/>
<gene>
    <name evidence="1" type="ORF">EYB31_11845</name>
</gene>
<dbReference type="SMART" id="SM00855">
    <property type="entry name" value="PGAM"/>
    <property type="match status" value="1"/>
</dbReference>
<protein>
    <submittedName>
        <fullName evidence="1">Histidine phosphatase family protein</fullName>
    </submittedName>
</protein>
<dbReference type="InterPro" id="IPR029033">
    <property type="entry name" value="His_PPase_superfam"/>
</dbReference>
<dbReference type="OrthoDB" id="2185101at2"/>
<dbReference type="GO" id="GO:0005737">
    <property type="term" value="C:cytoplasm"/>
    <property type="evidence" value="ECO:0007669"/>
    <property type="project" value="TreeGrafter"/>
</dbReference>
<dbReference type="InterPro" id="IPR013078">
    <property type="entry name" value="His_Pase_superF_clade-1"/>
</dbReference>
<comment type="caution">
    <text evidence="1">The sequence shown here is derived from an EMBL/GenBank/DDBJ whole genome shotgun (WGS) entry which is preliminary data.</text>
</comment>
<proteinExistence type="predicted"/>
<keyword evidence="2" id="KW-1185">Reference proteome</keyword>
<dbReference type="Gene3D" id="3.40.50.1240">
    <property type="entry name" value="Phosphoglycerate mutase-like"/>
    <property type="match status" value="1"/>
</dbReference>
<dbReference type="EMBL" id="SIRE01000008">
    <property type="protein sequence ID" value="TBL78916.1"/>
    <property type="molecule type" value="Genomic_DNA"/>
</dbReference>
<reference evidence="1 2" key="1">
    <citation type="submission" date="2019-02" db="EMBL/GenBank/DDBJ databases">
        <title>Paenibacillus sp. nov., isolated from surface-sterilized tissue of Thalictrum simplex L.</title>
        <authorList>
            <person name="Tuo L."/>
        </authorList>
    </citation>
    <scope>NUCLEOTIDE SEQUENCE [LARGE SCALE GENOMIC DNA]</scope>
    <source>
        <strain evidence="1 2">N2SHLJ1</strain>
    </source>
</reference>
<dbReference type="CDD" id="cd07067">
    <property type="entry name" value="HP_PGM_like"/>
    <property type="match status" value="1"/>
</dbReference>
<dbReference type="GO" id="GO:0016791">
    <property type="term" value="F:phosphatase activity"/>
    <property type="evidence" value="ECO:0007669"/>
    <property type="project" value="TreeGrafter"/>
</dbReference>
<name>A0A4Q9DS71_9BACL</name>